<keyword evidence="1" id="KW-0479">Metal-binding</keyword>
<accession>A0A3B0VHC1</accession>
<dbReference type="Pfam" id="PF13662">
    <property type="entry name" value="Toprim_4"/>
    <property type="match status" value="1"/>
</dbReference>
<protein>
    <submittedName>
        <fullName evidence="8">Recombination protein RecR</fullName>
    </submittedName>
</protein>
<dbReference type="EMBL" id="UOEX01000435">
    <property type="protein sequence ID" value="VAW42331.1"/>
    <property type="molecule type" value="Genomic_DNA"/>
</dbReference>
<evidence type="ECO:0000256" key="2">
    <source>
        <dbReference type="ARBA" id="ARBA00022763"/>
    </source>
</evidence>
<dbReference type="GO" id="GO:0006310">
    <property type="term" value="P:DNA recombination"/>
    <property type="evidence" value="ECO:0007669"/>
    <property type="project" value="UniProtKB-KW"/>
</dbReference>
<dbReference type="Pfam" id="PF02132">
    <property type="entry name" value="RecR_ZnF"/>
    <property type="match status" value="1"/>
</dbReference>
<dbReference type="PANTHER" id="PTHR30446">
    <property type="entry name" value="RECOMBINATION PROTEIN RECR"/>
    <property type="match status" value="1"/>
</dbReference>
<evidence type="ECO:0000313" key="8">
    <source>
        <dbReference type="EMBL" id="VAW42331.1"/>
    </source>
</evidence>
<dbReference type="InterPro" id="IPR006171">
    <property type="entry name" value="TOPRIM_dom"/>
</dbReference>
<name>A0A3B0VHC1_9ZZZZ</name>
<keyword evidence="2" id="KW-0227">DNA damage</keyword>
<keyword evidence="3" id="KW-0863">Zinc-finger</keyword>
<dbReference type="Gene3D" id="6.10.250.240">
    <property type="match status" value="1"/>
</dbReference>
<dbReference type="InterPro" id="IPR000093">
    <property type="entry name" value="DNA_Rcmb_RecR"/>
</dbReference>
<dbReference type="HAMAP" id="MF_00017">
    <property type="entry name" value="RecR"/>
    <property type="match status" value="1"/>
</dbReference>
<feature type="domain" description="Toprim" evidence="7">
    <location>
        <begin position="81"/>
        <end position="175"/>
    </location>
</feature>
<evidence type="ECO:0000256" key="3">
    <source>
        <dbReference type="ARBA" id="ARBA00022771"/>
    </source>
</evidence>
<reference evidence="8" key="1">
    <citation type="submission" date="2018-06" db="EMBL/GenBank/DDBJ databases">
        <authorList>
            <person name="Zhirakovskaya E."/>
        </authorList>
    </citation>
    <scope>NUCLEOTIDE SEQUENCE</scope>
</reference>
<evidence type="ECO:0000256" key="1">
    <source>
        <dbReference type="ARBA" id="ARBA00022723"/>
    </source>
</evidence>
<evidence type="ECO:0000259" key="7">
    <source>
        <dbReference type="PROSITE" id="PS50880"/>
    </source>
</evidence>
<dbReference type="InterPro" id="IPR015967">
    <property type="entry name" value="Rcmb_RecR_Znf"/>
</dbReference>
<dbReference type="CDD" id="cd01025">
    <property type="entry name" value="TOPRIM_recR"/>
    <property type="match status" value="1"/>
</dbReference>
<keyword evidence="6" id="KW-0234">DNA repair</keyword>
<dbReference type="PROSITE" id="PS50880">
    <property type="entry name" value="TOPRIM"/>
    <property type="match status" value="1"/>
</dbReference>
<dbReference type="SUPFAM" id="SSF111304">
    <property type="entry name" value="Recombination protein RecR"/>
    <property type="match status" value="1"/>
</dbReference>
<dbReference type="Pfam" id="PF21175">
    <property type="entry name" value="RecR_C"/>
    <property type="match status" value="1"/>
</dbReference>
<dbReference type="PROSITE" id="PS01300">
    <property type="entry name" value="RECR"/>
    <property type="match status" value="1"/>
</dbReference>
<dbReference type="GO" id="GO:0008270">
    <property type="term" value="F:zinc ion binding"/>
    <property type="evidence" value="ECO:0007669"/>
    <property type="project" value="UniProtKB-KW"/>
</dbReference>
<dbReference type="AlphaFoldDB" id="A0A3B0VHC1"/>
<evidence type="ECO:0000256" key="5">
    <source>
        <dbReference type="ARBA" id="ARBA00023172"/>
    </source>
</evidence>
<dbReference type="InterPro" id="IPR034137">
    <property type="entry name" value="TOPRIM_RecR"/>
</dbReference>
<evidence type="ECO:0000256" key="4">
    <source>
        <dbReference type="ARBA" id="ARBA00022833"/>
    </source>
</evidence>
<dbReference type="Pfam" id="PF21176">
    <property type="entry name" value="RecR_HhH"/>
    <property type="match status" value="1"/>
</dbReference>
<dbReference type="GO" id="GO:0003677">
    <property type="term" value="F:DNA binding"/>
    <property type="evidence" value="ECO:0007669"/>
    <property type="project" value="InterPro"/>
</dbReference>
<sequence>MEIMPAPLARLIADLGRLPGVGSKTASRLAMHILRRPASEARALAADLMDLHETIRLCGTCFAFSESDPCQVCRDSRRDKQLICVVEGIDDLLAIEKTSSFKGLYHVLHGVLSPMDGIGPAEIKIDALIGRIKKNEVREVLIATSSTVPGEATASYLLERLKGLTSVSRLACGIPMGMDIKYADEHTLARAIEARAYERNQSL</sequence>
<dbReference type="PANTHER" id="PTHR30446:SF0">
    <property type="entry name" value="RECOMBINATION PROTEIN RECR"/>
    <property type="match status" value="1"/>
</dbReference>
<keyword evidence="5" id="KW-0233">DNA recombination</keyword>
<proteinExistence type="inferred from homology"/>
<evidence type="ECO:0000256" key="6">
    <source>
        <dbReference type="ARBA" id="ARBA00023204"/>
    </source>
</evidence>
<dbReference type="Gene3D" id="1.10.8.420">
    <property type="entry name" value="RecR Domain 1"/>
    <property type="match status" value="1"/>
</dbReference>
<dbReference type="SMART" id="SM00493">
    <property type="entry name" value="TOPRIM"/>
    <property type="match status" value="1"/>
</dbReference>
<gene>
    <name evidence="8" type="ORF">MNBD_DELTA03-564</name>
</gene>
<dbReference type="Gene3D" id="3.40.1360.10">
    <property type="match status" value="1"/>
</dbReference>
<dbReference type="GO" id="GO:0006281">
    <property type="term" value="P:DNA repair"/>
    <property type="evidence" value="ECO:0007669"/>
    <property type="project" value="UniProtKB-KW"/>
</dbReference>
<organism evidence="8">
    <name type="scientific">hydrothermal vent metagenome</name>
    <dbReference type="NCBI Taxonomy" id="652676"/>
    <lineage>
        <taxon>unclassified sequences</taxon>
        <taxon>metagenomes</taxon>
        <taxon>ecological metagenomes</taxon>
    </lineage>
</organism>
<keyword evidence="4" id="KW-0862">Zinc</keyword>
<dbReference type="NCBIfam" id="TIGR00615">
    <property type="entry name" value="recR"/>
    <property type="match status" value="1"/>
</dbReference>
<dbReference type="InterPro" id="IPR023627">
    <property type="entry name" value="Rcmb_RecR"/>
</dbReference>